<feature type="domain" description="DUF4283" evidence="1">
    <location>
        <begin position="116"/>
        <end position="196"/>
    </location>
</feature>
<comment type="caution">
    <text evidence="2">The sequence shown here is derived from an EMBL/GenBank/DDBJ whole genome shotgun (WGS) entry which is preliminary data.</text>
</comment>
<dbReference type="AlphaFoldDB" id="A0AAD4USP9"/>
<protein>
    <recommendedName>
        <fullName evidence="1">DUF4283 domain-containing protein</fullName>
    </recommendedName>
</protein>
<evidence type="ECO:0000313" key="2">
    <source>
        <dbReference type="EMBL" id="KAI5311411.1"/>
    </source>
</evidence>
<gene>
    <name evidence="2" type="ORF">L3X38_000073</name>
</gene>
<sequence>MEEGSPGVFPKLSRGLMQATKMDLMPESEHIPRSMVDLLNESNGNKVPNFLSGIHSFRDKLMNKVNMTKNVGIDINCLDTDYEGLNDEDDVFISCGERGPSIQFSDRAMARFCGPWKNASIIKLLGRSHKYNYLHDRLAQKWSLVGGWKLIDLVNDYFVVRFDLEEDLNFVLTGGPWMIAGQYLTIQQWRPGFCPSTTHITRMAAWIRVSAIQLECFDVWSLRRIGNLLGKLLKIDSLTTSQNRGKFARLCVELDLTKTLDAFVQINQNWYNIEYEGLPDICYLYGCYGHKRENCTLKSVNLSDEAGKAQGAGVGPMNHDSVGVTETVKMAEDSLRGPWMNVQSRRRPKNIHFDISGLDNVNQVPMKVVPIFKSVEEVGKKVWTKSKHANSGSRPVLNDISNKNVQKVCNSKVLDKSSGSSVKFTMGASRYSRNMVKGDRNTKSFHLTTIIRRKRNKIERLKNLAGDWVEEAVGIKALAVAYFSDLFSNDHVVDSEIGFPNLFPGIDVADLRLLNRPVALEEVKASLFNIGGLKAPGIDGFPACFYQSQWNRCGEDIFQMVLEAFHECAIPKKLNMTLITLVPKVESPLSMVQFCPISLCSTLYKVISKVIVARLRTILPNLISPNQVSFVPGRHITNNILIAQELMLVHIIFEDVRMGKWRPVKSSQAGLAVSHLFFADDLVLFAEATSNQARVLKNCLEVFCQASGQRVNFDKSAIFCSPNTCKEIAKEISCICGSTLTEDLGRYLGIPLLHSRIDKRTYSSLIDKVHKRLAAWKGKFLSLAGRATLIQSVTSVVPVYAMQTAKLPTSVCDALDKLNRNFFWGGSKKMSRVHLCQWDLVCRPKNKGGELVYEVSFPLHLSTVRKNSCILPSSTL</sequence>
<evidence type="ECO:0000313" key="3">
    <source>
        <dbReference type="Proteomes" id="UP001054821"/>
    </source>
</evidence>
<name>A0AAD4USP9_PRUDU</name>
<proteinExistence type="predicted"/>
<dbReference type="Pfam" id="PF14111">
    <property type="entry name" value="DUF4283"/>
    <property type="match status" value="1"/>
</dbReference>
<dbReference type="PANTHER" id="PTHR31286">
    <property type="entry name" value="GLYCINE-RICH CELL WALL STRUCTURAL PROTEIN 1.8-LIKE"/>
    <property type="match status" value="1"/>
</dbReference>
<keyword evidence="3" id="KW-1185">Reference proteome</keyword>
<dbReference type="Proteomes" id="UP001054821">
    <property type="component" value="Unassembled WGS sequence"/>
</dbReference>
<dbReference type="PANTHER" id="PTHR31286:SF99">
    <property type="entry name" value="DUF4283 DOMAIN-CONTAINING PROTEIN"/>
    <property type="match status" value="1"/>
</dbReference>
<organism evidence="2 3">
    <name type="scientific">Prunus dulcis</name>
    <name type="common">Almond</name>
    <name type="synonym">Amygdalus dulcis</name>
    <dbReference type="NCBI Taxonomy" id="3755"/>
    <lineage>
        <taxon>Eukaryota</taxon>
        <taxon>Viridiplantae</taxon>
        <taxon>Streptophyta</taxon>
        <taxon>Embryophyta</taxon>
        <taxon>Tracheophyta</taxon>
        <taxon>Spermatophyta</taxon>
        <taxon>Magnoliopsida</taxon>
        <taxon>eudicotyledons</taxon>
        <taxon>Gunneridae</taxon>
        <taxon>Pentapetalae</taxon>
        <taxon>rosids</taxon>
        <taxon>fabids</taxon>
        <taxon>Rosales</taxon>
        <taxon>Rosaceae</taxon>
        <taxon>Amygdaloideae</taxon>
        <taxon>Amygdaleae</taxon>
        <taxon>Prunus</taxon>
    </lineage>
</organism>
<dbReference type="InterPro" id="IPR040256">
    <property type="entry name" value="At4g02000-like"/>
</dbReference>
<evidence type="ECO:0000259" key="1">
    <source>
        <dbReference type="Pfam" id="PF14111"/>
    </source>
</evidence>
<reference evidence="2 3" key="1">
    <citation type="journal article" date="2022" name="G3 (Bethesda)">
        <title>Whole-genome sequence and methylome profiling of the almond [Prunus dulcis (Mill.) D.A. Webb] cultivar 'Nonpareil'.</title>
        <authorList>
            <person name="D'Amico-Willman K.M."/>
            <person name="Ouma W.Z."/>
            <person name="Meulia T."/>
            <person name="Sideli G.M."/>
            <person name="Gradziel T.M."/>
            <person name="Fresnedo-Ramirez J."/>
        </authorList>
    </citation>
    <scope>NUCLEOTIDE SEQUENCE [LARGE SCALE GENOMIC DNA]</scope>
    <source>
        <strain evidence="2">Clone GOH B32 T37-40</strain>
    </source>
</reference>
<accession>A0AAD4USP9</accession>
<dbReference type="InterPro" id="IPR025558">
    <property type="entry name" value="DUF4283"/>
</dbReference>
<dbReference type="EMBL" id="JAJFAZ020000012">
    <property type="protein sequence ID" value="KAI5311411.1"/>
    <property type="molecule type" value="Genomic_DNA"/>
</dbReference>
<dbReference type="CDD" id="cd01650">
    <property type="entry name" value="RT_nLTR_like"/>
    <property type="match status" value="1"/>
</dbReference>